<gene>
    <name evidence="3" type="ORF">BDV25DRAFT_169839</name>
</gene>
<dbReference type="AlphaFoldDB" id="A0A5N6TK59"/>
<name>A0A5N6TK59_ASPAV</name>
<keyword evidence="4" id="KW-1185">Reference proteome</keyword>
<dbReference type="InterPro" id="IPR037473">
    <property type="entry name" value="Lcp-like"/>
</dbReference>
<organism evidence="3 4">
    <name type="scientific">Aspergillus avenaceus</name>
    <dbReference type="NCBI Taxonomy" id="36643"/>
    <lineage>
        <taxon>Eukaryota</taxon>
        <taxon>Fungi</taxon>
        <taxon>Dikarya</taxon>
        <taxon>Ascomycota</taxon>
        <taxon>Pezizomycotina</taxon>
        <taxon>Eurotiomycetes</taxon>
        <taxon>Eurotiomycetidae</taxon>
        <taxon>Eurotiales</taxon>
        <taxon>Aspergillaceae</taxon>
        <taxon>Aspergillus</taxon>
        <taxon>Aspergillus subgen. Circumdati</taxon>
    </lineage>
</organism>
<proteinExistence type="predicted"/>
<accession>A0A5N6TK59</accession>
<keyword evidence="1" id="KW-1133">Transmembrane helix</keyword>
<evidence type="ECO:0000313" key="4">
    <source>
        <dbReference type="Proteomes" id="UP000325780"/>
    </source>
</evidence>
<dbReference type="EMBL" id="ML742258">
    <property type="protein sequence ID" value="KAE8146499.1"/>
    <property type="molecule type" value="Genomic_DNA"/>
</dbReference>
<evidence type="ECO:0000259" key="2">
    <source>
        <dbReference type="Pfam" id="PF09995"/>
    </source>
</evidence>
<dbReference type="Pfam" id="PF09995">
    <property type="entry name" value="MPAB_Lcp_cat"/>
    <property type="match status" value="1"/>
</dbReference>
<feature type="domain" description="ER-bound oxygenase mpaB/mpaB'/Rubber oxygenase catalytic" evidence="2">
    <location>
        <begin position="124"/>
        <end position="344"/>
    </location>
</feature>
<dbReference type="Proteomes" id="UP000325780">
    <property type="component" value="Unassembled WGS sequence"/>
</dbReference>
<sequence>MCSFMTPSPKLGESISKWGYTFTWTDKHPSKEQIEPLRQEYDTLGAIALQRIQSIRSSMLEESKVKGTSPPTNDHYTILLNHHTEDEILTQFWDECHAVPEWVNWEQLERGQRFFFRYAIANIVGFALQGFVAENSAAPGVVEVLVRTGSFSTRMLLKRLLETFQWLIQVTHDLAAIRPGGEGHVATIRVRLLHASVRQRILRLCQAKPDYFNIDRYGIPVNTLDSIHSITTFSCNPMWLQLPKFGIKPSSGEIEDYIALFRYLAYLLGTPTSYFKTIEDSKRTMESMLVYELLTTETSRVVAYNFVECVAHLPAPVHVSRKFIEAGSRWINGGELCDELELGRPGYFYYVAFAGYCMFVFGLALLQQLIPRIDTLVIKLFRQLLHREIVQRERSRFDFKHVPHTGKTIGKERYDPNAAKACKYPPYLNYTFYDITDIGYFELVCFAVTVFVVLLVGSVIGIWLWV</sequence>
<evidence type="ECO:0000256" key="1">
    <source>
        <dbReference type="SAM" id="Phobius"/>
    </source>
</evidence>
<reference evidence="3 4" key="1">
    <citation type="submission" date="2019-04" db="EMBL/GenBank/DDBJ databases">
        <title>Friends and foes A comparative genomics study of 23 Aspergillus species from section Flavi.</title>
        <authorList>
            <consortium name="DOE Joint Genome Institute"/>
            <person name="Kjaerbolling I."/>
            <person name="Vesth T."/>
            <person name="Frisvad J.C."/>
            <person name="Nybo J.L."/>
            <person name="Theobald S."/>
            <person name="Kildgaard S."/>
            <person name="Isbrandt T."/>
            <person name="Kuo A."/>
            <person name="Sato A."/>
            <person name="Lyhne E.K."/>
            <person name="Kogle M.E."/>
            <person name="Wiebenga A."/>
            <person name="Kun R.S."/>
            <person name="Lubbers R.J."/>
            <person name="Makela M.R."/>
            <person name="Barry K."/>
            <person name="Chovatia M."/>
            <person name="Clum A."/>
            <person name="Daum C."/>
            <person name="Haridas S."/>
            <person name="He G."/>
            <person name="LaButti K."/>
            <person name="Lipzen A."/>
            <person name="Mondo S."/>
            <person name="Riley R."/>
            <person name="Salamov A."/>
            <person name="Simmons B.A."/>
            <person name="Magnuson J.K."/>
            <person name="Henrissat B."/>
            <person name="Mortensen U.H."/>
            <person name="Larsen T.O."/>
            <person name="Devries R.P."/>
            <person name="Grigoriev I.V."/>
            <person name="Machida M."/>
            <person name="Baker S.E."/>
            <person name="Andersen M.R."/>
        </authorList>
    </citation>
    <scope>NUCLEOTIDE SEQUENCE [LARGE SCALE GENOMIC DNA]</scope>
    <source>
        <strain evidence="3 4">IBT 18842</strain>
    </source>
</reference>
<keyword evidence="1" id="KW-0812">Transmembrane</keyword>
<evidence type="ECO:0000313" key="3">
    <source>
        <dbReference type="EMBL" id="KAE8146499.1"/>
    </source>
</evidence>
<protein>
    <recommendedName>
        <fullName evidence="2">ER-bound oxygenase mpaB/mpaB'/Rubber oxygenase catalytic domain-containing protein</fullName>
    </recommendedName>
</protein>
<feature type="transmembrane region" description="Helical" evidence="1">
    <location>
        <begin position="443"/>
        <end position="465"/>
    </location>
</feature>
<keyword evidence="1" id="KW-0472">Membrane</keyword>
<dbReference type="InterPro" id="IPR018713">
    <property type="entry name" value="MPAB/Lcp_cat_dom"/>
</dbReference>
<dbReference type="PANTHER" id="PTHR37539:SF1">
    <property type="entry name" value="ER-BOUND OXYGENASE MPAB_MPAB'_RUBBER OXYGENASE CATALYTIC DOMAIN-CONTAINING PROTEIN"/>
    <property type="match status" value="1"/>
</dbReference>
<dbReference type="OrthoDB" id="6361347at2759"/>
<feature type="transmembrane region" description="Helical" evidence="1">
    <location>
        <begin position="347"/>
        <end position="366"/>
    </location>
</feature>
<dbReference type="PANTHER" id="PTHR37539">
    <property type="entry name" value="SECRETED PROTEIN-RELATED"/>
    <property type="match status" value="1"/>
</dbReference>
<dbReference type="GO" id="GO:0016491">
    <property type="term" value="F:oxidoreductase activity"/>
    <property type="evidence" value="ECO:0007669"/>
    <property type="project" value="InterPro"/>
</dbReference>